<dbReference type="eggNOG" id="COG0715">
    <property type="taxonomic scope" value="Bacteria"/>
</dbReference>
<dbReference type="HOGENOM" id="CLU_170836_0_0_5"/>
<dbReference type="EMBL" id="CP000115">
    <property type="protein sequence ID" value="ABA03947.1"/>
    <property type="molecule type" value="Genomic_DNA"/>
</dbReference>
<evidence type="ECO:0000313" key="1">
    <source>
        <dbReference type="EMBL" id="ABA03947.1"/>
    </source>
</evidence>
<dbReference type="AlphaFoldDB" id="Q3SUU4"/>
<gene>
    <name evidence="1" type="ordered locus">Nwi_0681</name>
</gene>
<keyword evidence="2" id="KW-1185">Reference proteome</keyword>
<organism evidence="1 2">
    <name type="scientific">Nitrobacter winogradskyi (strain ATCC 25391 / DSM 10237 / CIP 104748 / NCIMB 11846 / Nb-255)</name>
    <dbReference type="NCBI Taxonomy" id="323098"/>
    <lineage>
        <taxon>Bacteria</taxon>
        <taxon>Pseudomonadati</taxon>
        <taxon>Pseudomonadota</taxon>
        <taxon>Alphaproteobacteria</taxon>
        <taxon>Hyphomicrobiales</taxon>
        <taxon>Nitrobacteraceae</taxon>
        <taxon>Nitrobacter</taxon>
    </lineage>
</organism>
<name>Q3SUU4_NITWN</name>
<dbReference type="Gene3D" id="3.40.190.10">
    <property type="entry name" value="Periplasmic binding protein-like II"/>
    <property type="match status" value="1"/>
</dbReference>
<dbReference type="STRING" id="323098.Nwi_0681"/>
<reference evidence="1 2" key="1">
    <citation type="journal article" date="2006" name="Appl. Environ. Microbiol.">
        <title>Genome sequence of the chemolithoautotrophic nitrite-oxidizing bacterium Nitrobacter winogradskyi Nb-255.</title>
        <authorList>
            <person name="Starkenburg S.R."/>
            <person name="Chain P.S."/>
            <person name="Sayavedra-Soto L.A."/>
            <person name="Hauser L."/>
            <person name="Land M.L."/>
            <person name="Larimer F.W."/>
            <person name="Malfatti S.A."/>
            <person name="Klotz M.G."/>
            <person name="Bottomley P.J."/>
            <person name="Arp D.J."/>
            <person name="Hickey W.J."/>
        </authorList>
    </citation>
    <scope>NUCLEOTIDE SEQUENCE [LARGE SCALE GENOMIC DNA]</scope>
    <source>
        <strain evidence="2">ATCC 25391 / DSM 10237 / CIP 104748 / NCIMB 11846 / Nb-255</strain>
    </source>
</reference>
<dbReference type="SUPFAM" id="SSF53850">
    <property type="entry name" value="Periplasmic binding protein-like II"/>
    <property type="match status" value="1"/>
</dbReference>
<sequence>MIDALADIDRWADGKEAAVAEELSAGIGIPAPVLEIALKRQTYGIRPLDDKVVASQQSIADTFHALGLLPKPLVVSSIVRKAGL</sequence>
<evidence type="ECO:0000313" key="2">
    <source>
        <dbReference type="Proteomes" id="UP000002531"/>
    </source>
</evidence>
<dbReference type="KEGG" id="nwi:Nwi_0681"/>
<proteinExistence type="predicted"/>
<protein>
    <submittedName>
        <fullName evidence="1">Sulfonate/nitrate transport system substrate-binding protein</fullName>
    </submittedName>
</protein>
<dbReference type="Proteomes" id="UP000002531">
    <property type="component" value="Chromosome"/>
</dbReference>
<accession>Q3SUU4</accession>